<keyword evidence="4" id="KW-0560">Oxidoreductase</keyword>
<comment type="caution">
    <text evidence="7">The sequence shown here is derived from an EMBL/GenBank/DDBJ whole genome shotgun (WGS) entry which is preliminary data.</text>
</comment>
<proteinExistence type="predicted"/>
<comment type="cofactor">
    <cofactor evidence="1">
        <name>FAD</name>
        <dbReference type="ChEBI" id="CHEBI:57692"/>
    </cofactor>
</comment>
<dbReference type="SUPFAM" id="SSF55424">
    <property type="entry name" value="FAD/NAD-linked reductases, dimerisation (C-terminal) domain"/>
    <property type="match status" value="1"/>
</dbReference>
<keyword evidence="2" id="KW-0285">Flavoprotein</keyword>
<protein>
    <submittedName>
        <fullName evidence="7">Pyridine nucleotide-disulfide oxidoreductase</fullName>
    </submittedName>
</protein>
<dbReference type="AlphaFoldDB" id="A0A6N6VMC9"/>
<dbReference type="PANTHER" id="PTHR43557">
    <property type="entry name" value="APOPTOSIS-INDUCING FACTOR 1"/>
    <property type="match status" value="1"/>
</dbReference>
<accession>A0A6N6VMC9</accession>
<dbReference type="SUPFAM" id="SSF51905">
    <property type="entry name" value="FAD/NAD(P)-binding domain"/>
    <property type="match status" value="1"/>
</dbReference>
<dbReference type="PRINTS" id="PR00368">
    <property type="entry name" value="FADPNR"/>
</dbReference>
<evidence type="ECO:0000256" key="2">
    <source>
        <dbReference type="ARBA" id="ARBA00022630"/>
    </source>
</evidence>
<evidence type="ECO:0000256" key="3">
    <source>
        <dbReference type="ARBA" id="ARBA00022827"/>
    </source>
</evidence>
<evidence type="ECO:0000313" key="8">
    <source>
        <dbReference type="Proteomes" id="UP000468901"/>
    </source>
</evidence>
<dbReference type="Proteomes" id="UP000468901">
    <property type="component" value="Unassembled WGS sequence"/>
</dbReference>
<dbReference type="InterPro" id="IPR016156">
    <property type="entry name" value="FAD/NAD-linked_Rdtase_dimer_sf"/>
</dbReference>
<dbReference type="Pfam" id="PF14759">
    <property type="entry name" value="Reductase_C"/>
    <property type="match status" value="1"/>
</dbReference>
<dbReference type="PANTHER" id="PTHR43557:SF2">
    <property type="entry name" value="RIESKE DOMAIN-CONTAINING PROTEIN-RELATED"/>
    <property type="match status" value="1"/>
</dbReference>
<dbReference type="GO" id="GO:0005737">
    <property type="term" value="C:cytoplasm"/>
    <property type="evidence" value="ECO:0007669"/>
    <property type="project" value="TreeGrafter"/>
</dbReference>
<dbReference type="InterPro" id="IPR036188">
    <property type="entry name" value="FAD/NAD-bd_sf"/>
</dbReference>
<sequence>MNSLTGRDLKRAGGADVSTSGTNGIVIIGAGQAASQAVMSLRSEGYEGPIRMIGDEAEPPYQRPPLSKKFLAGEIGFDRVELKPVEFYANAGCELLLSTRVAAIERAKKVVLTSDGREIAYDKLIIATGSRVREINVPGFDLEGVYYLRSVADVHEIQKNFKPGAKMVVVGGGYIGLEVAAVAKKHDISVTVLETAERVMARVVDPIVSHFYERIHREEGVIIRTGVTVAGFEGEGGRITHVVSGEGESFPCTFVVVGIGIIPNTELAQDAGVTVENGIVVDEMTRTSDPDIYAAGDCTNHPNGVYGRRLRLESVHNAIEQGKTAAAAITGKDKPYNQVPWFWSDQYDLKLQIAGLSTGYTEAVTRGNPAEGRSFAVFYLKDGVLIAVDAVNRAPEFMMARQLIAKQAKLDPKRLADESISMKEVANA</sequence>
<reference evidence="7 8" key="1">
    <citation type="submission" date="2019-09" db="EMBL/GenBank/DDBJ databases">
        <title>Parvibaculum sedimenti sp. nov., isolated from sediment.</title>
        <authorList>
            <person name="Wang Y."/>
        </authorList>
    </citation>
    <scope>NUCLEOTIDE SEQUENCE [LARGE SCALE GENOMIC DNA]</scope>
    <source>
        <strain evidence="7 8">HXT-9</strain>
    </source>
</reference>
<evidence type="ECO:0000259" key="5">
    <source>
        <dbReference type="Pfam" id="PF07992"/>
    </source>
</evidence>
<feature type="domain" description="FAD/NAD(P)-binding" evidence="5">
    <location>
        <begin position="25"/>
        <end position="322"/>
    </location>
</feature>
<evidence type="ECO:0000313" key="7">
    <source>
        <dbReference type="EMBL" id="KAB7742691.1"/>
    </source>
</evidence>
<evidence type="ECO:0000256" key="4">
    <source>
        <dbReference type="ARBA" id="ARBA00023002"/>
    </source>
</evidence>
<evidence type="ECO:0000256" key="1">
    <source>
        <dbReference type="ARBA" id="ARBA00001974"/>
    </source>
</evidence>
<gene>
    <name evidence="7" type="ORF">F2P47_00730</name>
</gene>
<dbReference type="InterPro" id="IPR050446">
    <property type="entry name" value="FAD-oxidoreductase/Apoptosis"/>
</dbReference>
<dbReference type="Pfam" id="PF07992">
    <property type="entry name" value="Pyr_redox_2"/>
    <property type="match status" value="1"/>
</dbReference>
<dbReference type="InterPro" id="IPR028202">
    <property type="entry name" value="Reductase_C"/>
</dbReference>
<name>A0A6N6VMC9_9HYPH</name>
<dbReference type="InterPro" id="IPR023753">
    <property type="entry name" value="FAD/NAD-binding_dom"/>
</dbReference>
<dbReference type="Gene3D" id="3.50.50.60">
    <property type="entry name" value="FAD/NAD(P)-binding domain"/>
    <property type="match status" value="2"/>
</dbReference>
<feature type="domain" description="Reductase C-terminal" evidence="6">
    <location>
        <begin position="341"/>
        <end position="425"/>
    </location>
</feature>
<dbReference type="EMBL" id="WESC01000001">
    <property type="protein sequence ID" value="KAB7742691.1"/>
    <property type="molecule type" value="Genomic_DNA"/>
</dbReference>
<dbReference type="PRINTS" id="PR00411">
    <property type="entry name" value="PNDRDTASEI"/>
</dbReference>
<evidence type="ECO:0000259" key="6">
    <source>
        <dbReference type="Pfam" id="PF14759"/>
    </source>
</evidence>
<dbReference type="Gene3D" id="3.30.390.30">
    <property type="match status" value="1"/>
</dbReference>
<organism evidence="7 8">
    <name type="scientific">Parvibaculum sedimenti</name>
    <dbReference type="NCBI Taxonomy" id="2608632"/>
    <lineage>
        <taxon>Bacteria</taxon>
        <taxon>Pseudomonadati</taxon>
        <taxon>Pseudomonadota</taxon>
        <taxon>Alphaproteobacteria</taxon>
        <taxon>Hyphomicrobiales</taxon>
        <taxon>Parvibaculaceae</taxon>
        <taxon>Parvibaculum</taxon>
    </lineage>
</organism>
<dbReference type="GO" id="GO:0016651">
    <property type="term" value="F:oxidoreductase activity, acting on NAD(P)H"/>
    <property type="evidence" value="ECO:0007669"/>
    <property type="project" value="TreeGrafter"/>
</dbReference>
<keyword evidence="3" id="KW-0274">FAD</keyword>
<keyword evidence="8" id="KW-1185">Reference proteome</keyword>